<accession>A0ABW3E8E9</accession>
<evidence type="ECO:0000313" key="3">
    <source>
        <dbReference type="Proteomes" id="UP001597024"/>
    </source>
</evidence>
<evidence type="ECO:0000313" key="2">
    <source>
        <dbReference type="EMBL" id="MFD0891732.1"/>
    </source>
</evidence>
<gene>
    <name evidence="2" type="ORF">ACFQ08_44885</name>
</gene>
<evidence type="ECO:0000256" key="1">
    <source>
        <dbReference type="SAM" id="Phobius"/>
    </source>
</evidence>
<keyword evidence="1" id="KW-1133">Transmembrane helix</keyword>
<name>A0ABW3E8E9_9ACTN</name>
<reference evidence="3" key="1">
    <citation type="journal article" date="2019" name="Int. J. Syst. Evol. Microbiol.">
        <title>The Global Catalogue of Microorganisms (GCM) 10K type strain sequencing project: providing services to taxonomists for standard genome sequencing and annotation.</title>
        <authorList>
            <consortium name="The Broad Institute Genomics Platform"/>
            <consortium name="The Broad Institute Genome Sequencing Center for Infectious Disease"/>
            <person name="Wu L."/>
            <person name="Ma J."/>
        </authorList>
    </citation>
    <scope>NUCLEOTIDE SEQUENCE [LARGE SCALE GENOMIC DNA]</scope>
    <source>
        <strain evidence="3">CCUG 62974</strain>
    </source>
</reference>
<feature type="non-terminal residue" evidence="2">
    <location>
        <position position="111"/>
    </location>
</feature>
<keyword evidence="3" id="KW-1185">Reference proteome</keyword>
<proteinExistence type="predicted"/>
<comment type="caution">
    <text evidence="2">The sequence shown here is derived from an EMBL/GenBank/DDBJ whole genome shotgun (WGS) entry which is preliminary data.</text>
</comment>
<dbReference type="EMBL" id="JBHTHX010003434">
    <property type="protein sequence ID" value="MFD0891732.1"/>
    <property type="molecule type" value="Genomic_DNA"/>
</dbReference>
<feature type="transmembrane region" description="Helical" evidence="1">
    <location>
        <begin position="68"/>
        <end position="87"/>
    </location>
</feature>
<organism evidence="2 3">
    <name type="scientific">Streptosporangium algeriense</name>
    <dbReference type="NCBI Taxonomy" id="1682748"/>
    <lineage>
        <taxon>Bacteria</taxon>
        <taxon>Bacillati</taxon>
        <taxon>Actinomycetota</taxon>
        <taxon>Actinomycetes</taxon>
        <taxon>Streptosporangiales</taxon>
        <taxon>Streptosporangiaceae</taxon>
        <taxon>Streptosporangium</taxon>
    </lineage>
</organism>
<feature type="transmembrane region" description="Helical" evidence="1">
    <location>
        <begin position="93"/>
        <end position="110"/>
    </location>
</feature>
<keyword evidence="1" id="KW-0812">Transmembrane</keyword>
<feature type="transmembrane region" description="Helical" evidence="1">
    <location>
        <begin position="33"/>
        <end position="56"/>
    </location>
</feature>
<dbReference type="Proteomes" id="UP001597024">
    <property type="component" value="Unassembled WGS sequence"/>
</dbReference>
<sequence>MIGPLATALIVLALVIVLSAVVAAGRNRPMGTVLLVMLALLELGLLVQAGFAIAGLIGGRGPADTATLVGYLAGTLVIPPGAVFLGLAERSRWGSAVVAVGAFAVCVMVGR</sequence>
<evidence type="ECO:0008006" key="4">
    <source>
        <dbReference type="Google" id="ProtNLM"/>
    </source>
</evidence>
<keyword evidence="1" id="KW-0472">Membrane</keyword>
<protein>
    <recommendedName>
        <fullName evidence="4">Integral membrane protein</fullName>
    </recommendedName>
</protein>